<dbReference type="OrthoDB" id="375150at2759"/>
<dbReference type="Pfam" id="PF12887">
    <property type="entry name" value="SICA_alpha"/>
    <property type="match status" value="1"/>
</dbReference>
<dbReference type="VEuPathDB" id="PlasmoDB:AK88_04292"/>
<gene>
    <name evidence="5" type="ORF">AK88_04292</name>
</gene>
<feature type="domain" description="Schizont-infected cell agglutination extracellular alpha" evidence="4">
    <location>
        <begin position="9"/>
        <end position="136"/>
    </location>
</feature>
<evidence type="ECO:0000259" key="3">
    <source>
        <dbReference type="Pfam" id="PF12879"/>
    </source>
</evidence>
<feature type="compositionally biased region" description="Pro residues" evidence="1">
    <location>
        <begin position="953"/>
        <end position="962"/>
    </location>
</feature>
<feature type="compositionally biased region" description="Gly residues" evidence="1">
    <location>
        <begin position="366"/>
        <end position="381"/>
    </location>
</feature>
<feature type="region of interest" description="Disordered" evidence="1">
    <location>
        <begin position="651"/>
        <end position="966"/>
    </location>
</feature>
<evidence type="ECO:0000313" key="6">
    <source>
        <dbReference type="Proteomes" id="UP000054561"/>
    </source>
</evidence>
<feature type="compositionally biased region" description="Basic and acidic residues" evidence="1">
    <location>
        <begin position="275"/>
        <end position="288"/>
    </location>
</feature>
<dbReference type="Proteomes" id="UP000054561">
    <property type="component" value="Unassembled WGS sequence"/>
</dbReference>
<feature type="compositionally biased region" description="Polar residues" evidence="1">
    <location>
        <begin position="840"/>
        <end position="854"/>
    </location>
</feature>
<evidence type="ECO:0000256" key="2">
    <source>
        <dbReference type="SAM" id="Phobius"/>
    </source>
</evidence>
<keyword evidence="2" id="KW-0472">Membrane</keyword>
<keyword evidence="2" id="KW-1133">Transmembrane helix</keyword>
<feature type="compositionally biased region" description="Polar residues" evidence="1">
    <location>
        <begin position="323"/>
        <end position="334"/>
    </location>
</feature>
<keyword evidence="6" id="KW-1185">Reference proteome</keyword>
<sequence>MWNYLILLWDNYIEQGRTKIGVKEDDKFRKLFWNNVGTLWEDFRSYMESTAESTKAQSMCEIGRETDVAKGQMWTAEDMGICEMALIALRFKHGVDLSGNPVRRRHMDEDTEKVDPYMTCILTNIFMKKIMGMNCLKRPGGLWAFNLVHGEVQDVLHQQFGNVECEWKDAGIGGDGSGRDEKDRDLWEVMNRWNEGHKMNLGDGDWGVLGPGCHVEKKAGATLGDGDHSTALTEKVKEEISNVQEDIKVKVSKILKGIGVCSDGDDNCVKKLLEQERDREKNDQDSRSKALGGNGPSQGDVKTSSTARPPRPSRPAAEGGGSQDTKTTSTQAGGSQAGTARTGGNAPATAGNATKPVAAKPATSGTGPGTTSAGGGSGSDGKSGAAAEKGTTTTKQEDCPWKSILEGKSRHVHVLQNYDSDALQKMKTALQAFIDYMQEHTDQMDAYGANCDNSGWDDFDDAHQYKGQTVADVVRCRLMSVALFFANGDNIPRNSRDMDDDKLYERFRCEVANVFGYMLKNQYCKHNPGWKRGVEYAWKTMKNMHKDKDGKIILSGPVMDGRCTQCGYGDNKTQPGIINGDIAEWLVDHGIMEEIGTIEGDMPCEEQWKSYINRKAIEGAPIKKILTPGGIKEMNKVGKHVKEKATRVFEKAKEKVKAEIQTKEKEGGKKPEVPPPKVPEAPTEPIPEKKDENKAPAPSSPSSAGRHDPSTGADGTQPQAPASPVLPARPPPPPPPPPEPARPAEPSEPQGATRAAAPDTNKDSPGSTGKDTPNCTRDLSYESSTNPGLRITISGISPDPVPGCSGTGTTQITTEPAEPAKTSPSVDTTTGNSGDHIPSQKPTASVPSGPNSTPAPDKTHVDGAVVDGGNDDPPPLNPPKPKPNPNPNQSGASGSGSTGQPDASGSSGTGSTGAQNPGSSGPGSAGTGATGTPGTGSSPSGGPSQDNNQQEQPQPPLPSPKPFDPKDLIPYTPAIIPAVVGIGIIAFFLWKYFAYLGQRRRRTYRTIRDVPSPPLDEEILDHLERGDLPPPDYGYAMSRDRQPASISGKGRPPRAHKRTIIELHLEVLNECEVTEWENVKQDYLQIVVEVFARDLERDPIMCSRILDVPTSHAALATHDSTTRNPPTDIDGTNPLPPHADDPDPWSCMETIQLATDSCAPNEHHPDPWSCMENIQLATNPCRPNEDNPWSCMETMQLARERAPPNEDNPWTCMDHIQLATAPGPPTDWDSWSCMKSIQLATDPCAPDDEHPDPWSCMENIELDAQHSRAHSNHGDETLACTHWINWIDRHKHLLRACTTQPWFLQLTLAWKQYYQQHTADDVSGNSELGERGHMPSADMTKLRWWKQWIAQQHRHMRMYNAEEWFQHLLNNVEEATTPAKGEVPIAEKGIEVDKVMAAADMLQVRDVPRAQPPHEQPYMTNPLTAQTWMLILALVIEQCELECRLQQTELYVDDLLQQCSH</sequence>
<feature type="compositionally biased region" description="Low complexity" evidence="1">
    <location>
        <begin position="935"/>
        <end position="952"/>
    </location>
</feature>
<organism evidence="5 6">
    <name type="scientific">Plasmodium fragile</name>
    <dbReference type="NCBI Taxonomy" id="5857"/>
    <lineage>
        <taxon>Eukaryota</taxon>
        <taxon>Sar</taxon>
        <taxon>Alveolata</taxon>
        <taxon>Apicomplexa</taxon>
        <taxon>Aconoidasida</taxon>
        <taxon>Haemosporida</taxon>
        <taxon>Plasmodiidae</taxon>
        <taxon>Plasmodium</taxon>
        <taxon>Plasmodium (Plasmodium)</taxon>
    </lineage>
</organism>
<dbReference type="InterPro" id="IPR024290">
    <property type="entry name" value="SICA_extracell_a"/>
</dbReference>
<dbReference type="Pfam" id="PF12879">
    <property type="entry name" value="SICA_C"/>
    <property type="match status" value="1"/>
</dbReference>
<dbReference type="GeneID" id="24269606"/>
<feature type="compositionally biased region" description="Pro residues" evidence="1">
    <location>
        <begin position="727"/>
        <end position="743"/>
    </location>
</feature>
<evidence type="ECO:0000256" key="1">
    <source>
        <dbReference type="SAM" id="MobiDB-lite"/>
    </source>
</evidence>
<dbReference type="InterPro" id="IPR024288">
    <property type="entry name" value="SICA_C"/>
</dbReference>
<name>A0A0D9QK69_PLAFR</name>
<keyword evidence="2" id="KW-0812">Transmembrane</keyword>
<evidence type="ECO:0008006" key="7">
    <source>
        <dbReference type="Google" id="ProtNLM"/>
    </source>
</evidence>
<feature type="transmembrane region" description="Helical" evidence="2">
    <location>
        <begin position="974"/>
        <end position="995"/>
    </location>
</feature>
<evidence type="ECO:0000313" key="5">
    <source>
        <dbReference type="EMBL" id="KJP86101.1"/>
    </source>
</evidence>
<feature type="compositionally biased region" description="Pro residues" evidence="1">
    <location>
        <begin position="673"/>
        <end position="685"/>
    </location>
</feature>
<feature type="compositionally biased region" description="Low complexity" evidence="1">
    <location>
        <begin position="695"/>
        <end position="704"/>
    </location>
</feature>
<feature type="compositionally biased region" description="Basic and acidic residues" evidence="1">
    <location>
        <begin position="651"/>
        <end position="672"/>
    </location>
</feature>
<feature type="compositionally biased region" description="Polar residues" evidence="1">
    <location>
        <begin position="822"/>
        <end position="833"/>
    </location>
</feature>
<accession>A0A0D9QK69</accession>
<proteinExistence type="predicted"/>
<feature type="domain" description="Schizont-infected cell agglutination C-terminal" evidence="3">
    <location>
        <begin position="991"/>
        <end position="1091"/>
    </location>
</feature>
<protein>
    <recommendedName>
        <fullName evidence="7">Schizont-infected cell agglutination C-terminal domain-containing protein</fullName>
    </recommendedName>
</protein>
<dbReference type="PANTHER" id="PTHR12460">
    <property type="entry name" value="CYCLIN-DEPENDENT KINASE INHIBITOR-RELATED PROTEIN"/>
    <property type="match status" value="1"/>
</dbReference>
<feature type="compositionally biased region" description="Pro residues" evidence="1">
    <location>
        <begin position="872"/>
        <end position="886"/>
    </location>
</feature>
<feature type="compositionally biased region" description="Polar residues" evidence="1">
    <location>
        <begin position="763"/>
        <end position="787"/>
    </location>
</feature>
<feature type="compositionally biased region" description="Low complexity" evidence="1">
    <location>
        <begin position="337"/>
        <end position="365"/>
    </location>
</feature>
<reference evidence="5 6" key="1">
    <citation type="submission" date="2014-03" db="EMBL/GenBank/DDBJ databases">
        <title>The Genome Sequence of Plasmodium fragile nilgiri.</title>
        <authorList>
            <consortium name="The Broad Institute Genomics Platform"/>
            <consortium name="The Broad Institute Genome Sequencing Center for Infectious Disease"/>
            <person name="Neafsey D."/>
            <person name="Duraisingh M."/>
            <person name="Young S.K."/>
            <person name="Zeng Q."/>
            <person name="Gargeya S."/>
            <person name="Abouelleil A."/>
            <person name="Alvarado L."/>
            <person name="Chapman S.B."/>
            <person name="Gainer-Dewar J."/>
            <person name="Goldberg J."/>
            <person name="Griggs A."/>
            <person name="Gujja S."/>
            <person name="Hansen M."/>
            <person name="Howarth C."/>
            <person name="Imamovic A."/>
            <person name="Larimer J."/>
            <person name="Pearson M."/>
            <person name="Poon T.W."/>
            <person name="Priest M."/>
            <person name="Roberts A."/>
            <person name="Saif S."/>
            <person name="Shea T."/>
            <person name="Sykes S."/>
            <person name="Wortman J."/>
            <person name="Nusbaum C."/>
            <person name="Birren B."/>
        </authorList>
    </citation>
    <scope>NUCLEOTIDE SEQUENCE [LARGE SCALE GENOMIC DNA]</scope>
    <source>
        <strain evidence="6">nilgiri</strain>
    </source>
</reference>
<feature type="compositionally biased region" description="Low complexity" evidence="1">
    <location>
        <begin position="382"/>
        <end position="394"/>
    </location>
</feature>
<dbReference type="RefSeq" id="XP_012337325.1">
    <property type="nucleotide sequence ID" value="XM_012481902.1"/>
</dbReference>
<feature type="region of interest" description="Disordered" evidence="1">
    <location>
        <begin position="275"/>
        <end position="402"/>
    </location>
</feature>
<evidence type="ECO:0000259" key="4">
    <source>
        <dbReference type="Pfam" id="PF12887"/>
    </source>
</evidence>
<dbReference type="EMBL" id="KQ001702">
    <property type="protein sequence ID" value="KJP86101.1"/>
    <property type="molecule type" value="Genomic_DNA"/>
</dbReference>
<feature type="compositionally biased region" description="Gly residues" evidence="1">
    <location>
        <begin position="920"/>
        <end position="934"/>
    </location>
</feature>